<feature type="non-terminal residue" evidence="1">
    <location>
        <position position="1"/>
    </location>
</feature>
<proteinExistence type="predicted"/>
<sequence>EDRYFGEIALERLGKIKSGESKILSHEEILKRYL</sequence>
<gene>
    <name evidence="1" type="ORF">S12H4_01500</name>
</gene>
<organism evidence="1">
    <name type="scientific">marine sediment metagenome</name>
    <dbReference type="NCBI Taxonomy" id="412755"/>
    <lineage>
        <taxon>unclassified sequences</taxon>
        <taxon>metagenomes</taxon>
        <taxon>ecological metagenomes</taxon>
    </lineage>
</organism>
<evidence type="ECO:0000313" key="1">
    <source>
        <dbReference type="EMBL" id="GAI62425.1"/>
    </source>
</evidence>
<protein>
    <submittedName>
        <fullName evidence="1">Uncharacterized protein</fullName>
    </submittedName>
</protein>
<dbReference type="AlphaFoldDB" id="X1RGZ8"/>
<reference evidence="1" key="1">
    <citation type="journal article" date="2014" name="Front. Microbiol.">
        <title>High frequency of phylogenetically diverse reductive dehalogenase-homologous genes in deep subseafloor sedimentary metagenomes.</title>
        <authorList>
            <person name="Kawai M."/>
            <person name="Futagami T."/>
            <person name="Toyoda A."/>
            <person name="Takaki Y."/>
            <person name="Nishi S."/>
            <person name="Hori S."/>
            <person name="Arai W."/>
            <person name="Tsubouchi T."/>
            <person name="Morono Y."/>
            <person name="Uchiyama I."/>
            <person name="Ito T."/>
            <person name="Fujiyama A."/>
            <person name="Inagaki F."/>
            <person name="Takami H."/>
        </authorList>
    </citation>
    <scope>NUCLEOTIDE SEQUENCE</scope>
    <source>
        <strain evidence="1">Expedition CK06-06</strain>
    </source>
</reference>
<accession>X1RGZ8</accession>
<name>X1RGZ8_9ZZZZ</name>
<comment type="caution">
    <text evidence="1">The sequence shown here is derived from an EMBL/GenBank/DDBJ whole genome shotgun (WGS) entry which is preliminary data.</text>
</comment>
<dbReference type="EMBL" id="BARW01000304">
    <property type="protein sequence ID" value="GAI62425.1"/>
    <property type="molecule type" value="Genomic_DNA"/>
</dbReference>